<dbReference type="AlphaFoldDB" id="A0AAD7XPD4"/>
<evidence type="ECO:0000256" key="3">
    <source>
        <dbReference type="ARBA" id="ARBA00017467"/>
    </source>
</evidence>
<keyword evidence="9" id="KW-1185">Reference proteome</keyword>
<evidence type="ECO:0000256" key="1">
    <source>
        <dbReference type="ARBA" id="ARBA00004389"/>
    </source>
</evidence>
<dbReference type="EMBL" id="JAQMWT010000356">
    <property type="protein sequence ID" value="KAJ8603381.1"/>
    <property type="molecule type" value="Genomic_DNA"/>
</dbReference>
<dbReference type="SUPFAM" id="SSF53756">
    <property type="entry name" value="UDP-Glycosyltransferase/glycogen phosphorylase"/>
    <property type="match status" value="1"/>
</dbReference>
<keyword evidence="6" id="KW-1133">Transmembrane helix</keyword>
<dbReference type="GO" id="GO:0006488">
    <property type="term" value="P:dolichol-linked oligosaccharide biosynthetic process"/>
    <property type="evidence" value="ECO:0007669"/>
    <property type="project" value="InterPro"/>
</dbReference>
<dbReference type="Proteomes" id="UP001230188">
    <property type="component" value="Unassembled WGS sequence"/>
</dbReference>
<evidence type="ECO:0000256" key="5">
    <source>
        <dbReference type="ARBA" id="ARBA00022824"/>
    </source>
</evidence>
<proteinExistence type="inferred from homology"/>
<name>A0AAD7XPD4_9STRA</name>
<evidence type="ECO:0000313" key="8">
    <source>
        <dbReference type="EMBL" id="KAJ8603381.1"/>
    </source>
</evidence>
<dbReference type="Pfam" id="PF08660">
    <property type="entry name" value="Alg14"/>
    <property type="match status" value="1"/>
</dbReference>
<dbReference type="GO" id="GO:0043541">
    <property type="term" value="C:UDP-N-acetylglucosamine transferase complex"/>
    <property type="evidence" value="ECO:0007669"/>
    <property type="project" value="TreeGrafter"/>
</dbReference>
<organism evidence="8 9">
    <name type="scientific">Chrysophaeum taylorii</name>
    <dbReference type="NCBI Taxonomy" id="2483200"/>
    <lineage>
        <taxon>Eukaryota</taxon>
        <taxon>Sar</taxon>
        <taxon>Stramenopiles</taxon>
        <taxon>Ochrophyta</taxon>
        <taxon>Pelagophyceae</taxon>
        <taxon>Pelagomonadales</taxon>
        <taxon>Pelagomonadaceae</taxon>
        <taxon>Chrysophaeum</taxon>
    </lineage>
</organism>
<comment type="subcellular location">
    <subcellularLocation>
        <location evidence="1">Endoplasmic reticulum membrane</location>
        <topology evidence="1">Single-pass membrane protein</topology>
    </subcellularLocation>
</comment>
<dbReference type="PANTHER" id="PTHR12154">
    <property type="entry name" value="GLYCOSYL TRANSFERASE-RELATED"/>
    <property type="match status" value="1"/>
</dbReference>
<evidence type="ECO:0000256" key="7">
    <source>
        <dbReference type="ARBA" id="ARBA00023136"/>
    </source>
</evidence>
<evidence type="ECO:0000256" key="6">
    <source>
        <dbReference type="ARBA" id="ARBA00022989"/>
    </source>
</evidence>
<keyword evidence="5" id="KW-0256">Endoplasmic reticulum</keyword>
<keyword evidence="7" id="KW-0472">Membrane</keyword>
<gene>
    <name evidence="8" type="ORF">CTAYLR_004285</name>
</gene>
<protein>
    <recommendedName>
        <fullName evidence="3">UDP-N-acetylglucosamine transferase subunit ALG14</fullName>
    </recommendedName>
</protein>
<dbReference type="PANTHER" id="PTHR12154:SF4">
    <property type="entry name" value="UDP-N-ACETYLGLUCOSAMINE TRANSFERASE SUBUNIT ALG14 HOMOLOG"/>
    <property type="match status" value="1"/>
</dbReference>
<sequence>MLRLTQALRGYDVTLVAADTDTTSQAKFEASSALRGPWIRIPRAREVHQPWASTVLTAWGALVASVRVVATTRPDLVLANGPGTCVPICLVARFAGARLIFCESWCRVRDLSVTGKILYPISSRFIVHWPSLLRKYPKAEYLGRIC</sequence>
<keyword evidence="4" id="KW-0812">Transmembrane</keyword>
<accession>A0AAD7XPD4</accession>
<dbReference type="GO" id="GO:0004577">
    <property type="term" value="F:N-acetylglucosaminyldiphosphodolichol N-acetylglucosaminyltransferase activity"/>
    <property type="evidence" value="ECO:0007669"/>
    <property type="project" value="TreeGrafter"/>
</dbReference>
<dbReference type="Gene3D" id="3.40.50.2000">
    <property type="entry name" value="Glycogen Phosphorylase B"/>
    <property type="match status" value="1"/>
</dbReference>
<comment type="caution">
    <text evidence="8">The sequence shown here is derived from an EMBL/GenBank/DDBJ whole genome shotgun (WGS) entry which is preliminary data.</text>
</comment>
<dbReference type="InterPro" id="IPR013969">
    <property type="entry name" value="Oligosacch_biosynth_Alg14"/>
</dbReference>
<comment type="similarity">
    <text evidence="2">Belongs to the ALG14 family.</text>
</comment>
<reference evidence="8" key="1">
    <citation type="submission" date="2023-01" db="EMBL/GenBank/DDBJ databases">
        <title>Metagenome sequencing of chrysophaentin producing Chrysophaeum taylorii.</title>
        <authorList>
            <person name="Davison J."/>
            <person name="Bewley C."/>
        </authorList>
    </citation>
    <scope>NUCLEOTIDE SEQUENCE</scope>
    <source>
        <strain evidence="8">NIES-1699</strain>
    </source>
</reference>
<evidence type="ECO:0000256" key="4">
    <source>
        <dbReference type="ARBA" id="ARBA00022692"/>
    </source>
</evidence>
<evidence type="ECO:0000256" key="2">
    <source>
        <dbReference type="ARBA" id="ARBA00009731"/>
    </source>
</evidence>
<evidence type="ECO:0000313" key="9">
    <source>
        <dbReference type="Proteomes" id="UP001230188"/>
    </source>
</evidence>